<name>A0A8H6RER2_9PEZI</name>
<protein>
    <submittedName>
        <fullName evidence="2">Uncharacterized protein</fullName>
    </submittedName>
</protein>
<evidence type="ECO:0000256" key="1">
    <source>
        <dbReference type="SAM" id="MobiDB-lite"/>
    </source>
</evidence>
<feature type="compositionally biased region" description="Polar residues" evidence="1">
    <location>
        <begin position="1"/>
        <end position="19"/>
    </location>
</feature>
<evidence type="ECO:0000313" key="3">
    <source>
        <dbReference type="Proteomes" id="UP000660729"/>
    </source>
</evidence>
<reference evidence="2" key="1">
    <citation type="submission" date="2020-04" db="EMBL/GenBank/DDBJ databases">
        <title>Draft genome resource of the tomato pathogen Pseudocercospora fuligena.</title>
        <authorList>
            <person name="Zaccaron A."/>
        </authorList>
    </citation>
    <scope>NUCLEOTIDE SEQUENCE</scope>
    <source>
        <strain evidence="2">PF001</strain>
    </source>
</reference>
<accession>A0A8H6RER2</accession>
<gene>
    <name evidence="2" type="ORF">HII31_08199</name>
</gene>
<dbReference type="AlphaFoldDB" id="A0A8H6RER2"/>
<comment type="caution">
    <text evidence="2">The sequence shown here is derived from an EMBL/GenBank/DDBJ whole genome shotgun (WGS) entry which is preliminary data.</text>
</comment>
<dbReference type="EMBL" id="JABCIY010000169">
    <property type="protein sequence ID" value="KAF7190485.1"/>
    <property type="molecule type" value="Genomic_DNA"/>
</dbReference>
<evidence type="ECO:0000313" key="2">
    <source>
        <dbReference type="EMBL" id="KAF7190485.1"/>
    </source>
</evidence>
<organism evidence="2 3">
    <name type="scientific">Pseudocercospora fuligena</name>
    <dbReference type="NCBI Taxonomy" id="685502"/>
    <lineage>
        <taxon>Eukaryota</taxon>
        <taxon>Fungi</taxon>
        <taxon>Dikarya</taxon>
        <taxon>Ascomycota</taxon>
        <taxon>Pezizomycotina</taxon>
        <taxon>Dothideomycetes</taxon>
        <taxon>Dothideomycetidae</taxon>
        <taxon>Mycosphaerellales</taxon>
        <taxon>Mycosphaerellaceae</taxon>
        <taxon>Pseudocercospora</taxon>
    </lineage>
</organism>
<sequence>MAYSSDDTPTSNTSGSSTEYDQKADEGVTEYLLRLSIELVEALNERTYADHPVMEAHLAAGWRGQFDYGQVGALRPGRESGTAMTHNEHLEANRKVFATYPQHNIKIVDANTSLDRGMKKGTVFMNIAVSGAPPGTTREGITQFEWSLTSGTWLCVKHTAMISMGTV</sequence>
<feature type="region of interest" description="Disordered" evidence="1">
    <location>
        <begin position="1"/>
        <end position="23"/>
    </location>
</feature>
<dbReference type="Proteomes" id="UP000660729">
    <property type="component" value="Unassembled WGS sequence"/>
</dbReference>
<keyword evidence="3" id="KW-1185">Reference proteome</keyword>
<proteinExistence type="predicted"/>
<dbReference type="OrthoDB" id="10384632at2759"/>